<evidence type="ECO:0000313" key="7">
    <source>
        <dbReference type="Proteomes" id="UP000216885"/>
    </source>
</evidence>
<reference evidence="6 7" key="1">
    <citation type="submission" date="2017-05" db="EMBL/GenBank/DDBJ databases">
        <title>Complete and WGS of Bordetella genogroups.</title>
        <authorList>
            <person name="Spilker T."/>
            <person name="LiPuma J."/>
        </authorList>
    </citation>
    <scope>NUCLEOTIDE SEQUENCE [LARGE SCALE GENOMIC DNA]</scope>
    <source>
        <strain evidence="6 7">AU9919</strain>
    </source>
</reference>
<dbReference type="SUPFAM" id="SSF46785">
    <property type="entry name" value="Winged helix' DNA-binding domain"/>
    <property type="match status" value="1"/>
</dbReference>
<dbReference type="Pfam" id="PF00126">
    <property type="entry name" value="HTH_1"/>
    <property type="match status" value="1"/>
</dbReference>
<dbReference type="PANTHER" id="PTHR30537">
    <property type="entry name" value="HTH-TYPE TRANSCRIPTIONAL REGULATOR"/>
    <property type="match status" value="1"/>
</dbReference>
<gene>
    <name evidence="6" type="ORF">CAL20_03160</name>
</gene>
<accession>A0A261USM8</accession>
<keyword evidence="3" id="KW-0238">DNA-binding</keyword>
<evidence type="ECO:0000256" key="3">
    <source>
        <dbReference type="ARBA" id="ARBA00023125"/>
    </source>
</evidence>
<name>A0A261USM8_9BORD</name>
<dbReference type="InterPro" id="IPR005119">
    <property type="entry name" value="LysR_subst-bd"/>
</dbReference>
<sequence length="337" mass="37784">MDRFQAMQVFARVVEVNSFTRAADTLGLPRTTVTTTIQNLERHLGVRLLNRTTRRISLTPDGAAYYEHSKRILADVEETEACFQEAAVRPQGRLRIDVPASVGQLILLPALCEFHTRYPDIELVLGMSDRRVDLVQEAVDCVIRGGDLEDSTLVARRIGSFQFLTCAAPSYLERYGVPHSLEELANHKAVNYFASRSGRDYAWDFVVGGEVREINMPGAVSVNDWNAHMTLARQGVGLIQTARFIALPHIQSGELLEVLPQWKPRSLPISLLYPQSRQLSPKVRVFSDWVAELFSRCPLLRGGDGTESCHDVQCAELHEAALRAPRRGELVEAEYVM</sequence>
<dbReference type="RefSeq" id="WP_094823774.1">
    <property type="nucleotide sequence ID" value="NZ_NEVO01000018.1"/>
</dbReference>
<dbReference type="Proteomes" id="UP000216885">
    <property type="component" value="Unassembled WGS sequence"/>
</dbReference>
<dbReference type="OrthoDB" id="9076738at2"/>
<evidence type="ECO:0000256" key="4">
    <source>
        <dbReference type="ARBA" id="ARBA00023163"/>
    </source>
</evidence>
<dbReference type="Pfam" id="PF03466">
    <property type="entry name" value="LysR_substrate"/>
    <property type="match status" value="1"/>
</dbReference>
<comment type="caution">
    <text evidence="6">The sequence shown here is derived from an EMBL/GenBank/DDBJ whole genome shotgun (WGS) entry which is preliminary data.</text>
</comment>
<dbReference type="CDD" id="cd08472">
    <property type="entry name" value="PBP2_CrgA_like_3"/>
    <property type="match status" value="1"/>
</dbReference>
<dbReference type="EMBL" id="NEVQ01000003">
    <property type="protein sequence ID" value="OZI64665.1"/>
    <property type="molecule type" value="Genomic_DNA"/>
</dbReference>
<dbReference type="PANTHER" id="PTHR30537:SF72">
    <property type="entry name" value="LYSR FAMILY TRANSCRIPTIONAL REGULATOR"/>
    <property type="match status" value="1"/>
</dbReference>
<dbReference type="InterPro" id="IPR036388">
    <property type="entry name" value="WH-like_DNA-bd_sf"/>
</dbReference>
<dbReference type="AlphaFoldDB" id="A0A261USM8"/>
<dbReference type="Gene3D" id="1.10.10.10">
    <property type="entry name" value="Winged helix-like DNA-binding domain superfamily/Winged helix DNA-binding domain"/>
    <property type="match status" value="1"/>
</dbReference>
<keyword evidence="2" id="KW-0805">Transcription regulation</keyword>
<evidence type="ECO:0000256" key="2">
    <source>
        <dbReference type="ARBA" id="ARBA00023015"/>
    </source>
</evidence>
<organism evidence="6 7">
    <name type="scientific">Bordetella genomosp. 4</name>
    <dbReference type="NCBI Taxonomy" id="463044"/>
    <lineage>
        <taxon>Bacteria</taxon>
        <taxon>Pseudomonadati</taxon>
        <taxon>Pseudomonadota</taxon>
        <taxon>Betaproteobacteria</taxon>
        <taxon>Burkholderiales</taxon>
        <taxon>Alcaligenaceae</taxon>
        <taxon>Bordetella</taxon>
    </lineage>
</organism>
<dbReference type="InterPro" id="IPR058163">
    <property type="entry name" value="LysR-type_TF_proteobact-type"/>
</dbReference>
<keyword evidence="4" id="KW-0804">Transcription</keyword>
<dbReference type="FunFam" id="1.10.10.10:FF:000001">
    <property type="entry name" value="LysR family transcriptional regulator"/>
    <property type="match status" value="1"/>
</dbReference>
<dbReference type="GO" id="GO:0043565">
    <property type="term" value="F:sequence-specific DNA binding"/>
    <property type="evidence" value="ECO:0007669"/>
    <property type="project" value="TreeGrafter"/>
</dbReference>
<proteinExistence type="inferred from homology"/>
<dbReference type="SUPFAM" id="SSF53850">
    <property type="entry name" value="Periplasmic binding protein-like II"/>
    <property type="match status" value="1"/>
</dbReference>
<keyword evidence="7" id="KW-1185">Reference proteome</keyword>
<evidence type="ECO:0000259" key="5">
    <source>
        <dbReference type="PROSITE" id="PS50931"/>
    </source>
</evidence>
<comment type="similarity">
    <text evidence="1">Belongs to the LysR transcriptional regulatory family.</text>
</comment>
<dbReference type="Gene3D" id="3.40.190.290">
    <property type="match status" value="1"/>
</dbReference>
<evidence type="ECO:0000313" key="6">
    <source>
        <dbReference type="EMBL" id="OZI64665.1"/>
    </source>
</evidence>
<feature type="domain" description="HTH lysR-type" evidence="5">
    <location>
        <begin position="1"/>
        <end position="59"/>
    </location>
</feature>
<protein>
    <submittedName>
        <fullName evidence="6">LysR family transcriptional regulator</fullName>
    </submittedName>
</protein>
<dbReference type="InterPro" id="IPR036390">
    <property type="entry name" value="WH_DNA-bd_sf"/>
</dbReference>
<dbReference type="GO" id="GO:0006351">
    <property type="term" value="P:DNA-templated transcription"/>
    <property type="evidence" value="ECO:0007669"/>
    <property type="project" value="TreeGrafter"/>
</dbReference>
<dbReference type="FunFam" id="3.40.190.290:FF:000001">
    <property type="entry name" value="Transcriptional regulator, LysR family"/>
    <property type="match status" value="1"/>
</dbReference>
<dbReference type="PROSITE" id="PS50931">
    <property type="entry name" value="HTH_LYSR"/>
    <property type="match status" value="1"/>
</dbReference>
<dbReference type="GO" id="GO:0003700">
    <property type="term" value="F:DNA-binding transcription factor activity"/>
    <property type="evidence" value="ECO:0007669"/>
    <property type="project" value="InterPro"/>
</dbReference>
<evidence type="ECO:0000256" key="1">
    <source>
        <dbReference type="ARBA" id="ARBA00009437"/>
    </source>
</evidence>
<dbReference type="InterPro" id="IPR000847">
    <property type="entry name" value="LysR_HTH_N"/>
</dbReference>